<feature type="domain" description="MBD" evidence="10">
    <location>
        <begin position="116"/>
        <end position="187"/>
    </location>
</feature>
<dbReference type="InterPro" id="IPR016177">
    <property type="entry name" value="DNA-bd_dom_sf"/>
</dbReference>
<evidence type="ECO:0000256" key="4">
    <source>
        <dbReference type="ARBA" id="ARBA00022833"/>
    </source>
</evidence>
<keyword evidence="3" id="KW-0863">Zinc-finger</keyword>
<dbReference type="STRING" id="4558.A0A1Z5R2K1"/>
<protein>
    <recommendedName>
        <fullName evidence="14">CW-type domain-containing protein</fullName>
    </recommendedName>
</protein>
<dbReference type="Gramene" id="OQU77970">
    <property type="protein sequence ID" value="OQU77970"/>
    <property type="gene ID" value="SORBI_3009G132600"/>
</dbReference>
<evidence type="ECO:0000259" key="10">
    <source>
        <dbReference type="PROSITE" id="PS50982"/>
    </source>
</evidence>
<dbReference type="Gene3D" id="3.30.890.10">
    <property type="entry name" value="Methyl-cpg-binding Protein 2, Chain A"/>
    <property type="match status" value="1"/>
</dbReference>
<dbReference type="PROSITE" id="PS51050">
    <property type="entry name" value="ZF_CW"/>
    <property type="match status" value="1"/>
</dbReference>
<evidence type="ECO:0000313" key="13">
    <source>
        <dbReference type="Proteomes" id="UP000000768"/>
    </source>
</evidence>
<feature type="domain" description="CW-type" evidence="11">
    <location>
        <begin position="56"/>
        <end position="110"/>
    </location>
</feature>
<keyword evidence="8" id="KW-0539">Nucleus</keyword>
<dbReference type="FunCoup" id="A0A1Z5R2K1">
    <property type="interactions" value="1152"/>
</dbReference>
<dbReference type="Proteomes" id="UP000000768">
    <property type="component" value="Chromosome 9"/>
</dbReference>
<dbReference type="Gene3D" id="3.30.40.100">
    <property type="match status" value="1"/>
</dbReference>
<evidence type="ECO:0000256" key="7">
    <source>
        <dbReference type="ARBA" id="ARBA00023163"/>
    </source>
</evidence>
<evidence type="ECO:0000259" key="11">
    <source>
        <dbReference type="PROSITE" id="PS51050"/>
    </source>
</evidence>
<feature type="region of interest" description="Disordered" evidence="9">
    <location>
        <begin position="192"/>
        <end position="213"/>
    </location>
</feature>
<evidence type="ECO:0000256" key="2">
    <source>
        <dbReference type="ARBA" id="ARBA00022723"/>
    </source>
</evidence>
<keyword evidence="2" id="KW-0479">Metal-binding</keyword>
<dbReference type="Pfam" id="PF01429">
    <property type="entry name" value="MBD"/>
    <property type="match status" value="1"/>
</dbReference>
<evidence type="ECO:0000256" key="8">
    <source>
        <dbReference type="ARBA" id="ARBA00023242"/>
    </source>
</evidence>
<evidence type="ECO:0008006" key="14">
    <source>
        <dbReference type="Google" id="ProtNLM"/>
    </source>
</evidence>
<feature type="region of interest" description="Disordered" evidence="9">
    <location>
        <begin position="34"/>
        <end position="54"/>
    </location>
</feature>
<evidence type="ECO:0000256" key="9">
    <source>
        <dbReference type="SAM" id="MobiDB-lite"/>
    </source>
</evidence>
<name>A0A1Z5R2K1_SORBI</name>
<reference evidence="13" key="2">
    <citation type="journal article" date="2018" name="Plant J.">
        <title>The Sorghum bicolor reference genome: improved assembly, gene annotations, a transcriptome atlas, and signatures of genome organization.</title>
        <authorList>
            <person name="McCormick R.F."/>
            <person name="Truong S.K."/>
            <person name="Sreedasyam A."/>
            <person name="Jenkins J."/>
            <person name="Shu S."/>
            <person name="Sims D."/>
            <person name="Kennedy M."/>
            <person name="Amirebrahimi M."/>
            <person name="Weers B.D."/>
            <person name="McKinley B."/>
            <person name="Mattison A."/>
            <person name="Morishige D.T."/>
            <person name="Grimwood J."/>
            <person name="Schmutz J."/>
            <person name="Mullet J.E."/>
        </authorList>
    </citation>
    <scope>NUCLEOTIDE SEQUENCE [LARGE SCALE GENOMIC DNA]</scope>
    <source>
        <strain evidence="13">cv. BTx623</strain>
    </source>
</reference>
<dbReference type="PANTHER" id="PTHR12396">
    <property type="entry name" value="METHYL-CPG BINDING PROTEIN, MBD"/>
    <property type="match status" value="1"/>
</dbReference>
<keyword evidence="4" id="KW-0862">Zinc</keyword>
<gene>
    <name evidence="12" type="ORF">SORBI_3009G132600</name>
</gene>
<dbReference type="InterPro" id="IPR011124">
    <property type="entry name" value="Znf_CW"/>
</dbReference>
<dbReference type="CDD" id="cd01396">
    <property type="entry name" value="MeCP2_MBD"/>
    <property type="match status" value="1"/>
</dbReference>
<dbReference type="GO" id="GO:0008270">
    <property type="term" value="F:zinc ion binding"/>
    <property type="evidence" value="ECO:0007669"/>
    <property type="project" value="UniProtKB-KW"/>
</dbReference>
<comment type="subcellular location">
    <subcellularLocation>
        <location evidence="1">Nucleus</location>
    </subcellularLocation>
</comment>
<evidence type="ECO:0000256" key="5">
    <source>
        <dbReference type="ARBA" id="ARBA00023015"/>
    </source>
</evidence>
<evidence type="ECO:0000256" key="6">
    <source>
        <dbReference type="ARBA" id="ARBA00023125"/>
    </source>
</evidence>
<organism evidence="12 13">
    <name type="scientific">Sorghum bicolor</name>
    <name type="common">Sorghum</name>
    <name type="synonym">Sorghum vulgare</name>
    <dbReference type="NCBI Taxonomy" id="4558"/>
    <lineage>
        <taxon>Eukaryota</taxon>
        <taxon>Viridiplantae</taxon>
        <taxon>Streptophyta</taxon>
        <taxon>Embryophyta</taxon>
        <taxon>Tracheophyta</taxon>
        <taxon>Spermatophyta</taxon>
        <taxon>Magnoliopsida</taxon>
        <taxon>Liliopsida</taxon>
        <taxon>Poales</taxon>
        <taxon>Poaceae</taxon>
        <taxon>PACMAD clade</taxon>
        <taxon>Panicoideae</taxon>
        <taxon>Andropogonodae</taxon>
        <taxon>Andropogoneae</taxon>
        <taxon>Sorghinae</taxon>
        <taxon>Sorghum</taxon>
    </lineage>
</organism>
<dbReference type="InParanoid" id="A0A1Z5R2K1"/>
<dbReference type="GO" id="GO:0005634">
    <property type="term" value="C:nucleus"/>
    <property type="evidence" value="ECO:0007669"/>
    <property type="project" value="UniProtKB-SubCell"/>
</dbReference>
<dbReference type="PANTHER" id="PTHR12396:SF10">
    <property type="entry name" value="METHYL-CPG-BINDING DOMAIN-CONTAINING PROTEIN 1-RELATED"/>
    <property type="match status" value="1"/>
</dbReference>
<proteinExistence type="predicted"/>
<dbReference type="OMA" id="DANQDYK"/>
<dbReference type="eggNOG" id="KOG4161">
    <property type="taxonomic scope" value="Eukaryota"/>
</dbReference>
<evidence type="ECO:0000313" key="12">
    <source>
        <dbReference type="EMBL" id="OQU77970.1"/>
    </source>
</evidence>
<reference evidence="12 13" key="1">
    <citation type="journal article" date="2009" name="Nature">
        <title>The Sorghum bicolor genome and the diversification of grasses.</title>
        <authorList>
            <person name="Paterson A.H."/>
            <person name="Bowers J.E."/>
            <person name="Bruggmann R."/>
            <person name="Dubchak I."/>
            <person name="Grimwood J."/>
            <person name="Gundlach H."/>
            <person name="Haberer G."/>
            <person name="Hellsten U."/>
            <person name="Mitros T."/>
            <person name="Poliakov A."/>
            <person name="Schmutz J."/>
            <person name="Spannagl M."/>
            <person name="Tang H."/>
            <person name="Wang X."/>
            <person name="Wicker T."/>
            <person name="Bharti A.K."/>
            <person name="Chapman J."/>
            <person name="Feltus F.A."/>
            <person name="Gowik U."/>
            <person name="Grigoriev I.V."/>
            <person name="Lyons E."/>
            <person name="Maher C.A."/>
            <person name="Martis M."/>
            <person name="Narechania A."/>
            <person name="Otillar R.P."/>
            <person name="Penning B.W."/>
            <person name="Salamov A.A."/>
            <person name="Wang Y."/>
            <person name="Zhang L."/>
            <person name="Carpita N.C."/>
            <person name="Freeling M."/>
            <person name="Gingle A.R."/>
            <person name="Hash C.T."/>
            <person name="Keller B."/>
            <person name="Klein P."/>
            <person name="Kresovich S."/>
            <person name="McCann M.C."/>
            <person name="Ming R."/>
            <person name="Peterson D.G."/>
            <person name="Mehboob-ur-Rahman"/>
            <person name="Ware D."/>
            <person name="Westhoff P."/>
            <person name="Mayer K.F."/>
            <person name="Messing J."/>
            <person name="Rokhsar D.S."/>
        </authorList>
    </citation>
    <scope>NUCLEOTIDE SEQUENCE [LARGE SCALE GENOMIC DNA]</scope>
    <source>
        <strain evidence="13">cv. BTx623</strain>
    </source>
</reference>
<evidence type="ECO:0000256" key="3">
    <source>
        <dbReference type="ARBA" id="ARBA00022771"/>
    </source>
</evidence>
<feature type="compositionally biased region" description="Basic residues" evidence="9">
    <location>
        <begin position="196"/>
        <end position="213"/>
    </location>
</feature>
<dbReference type="PROSITE" id="PS50982">
    <property type="entry name" value="MBD"/>
    <property type="match status" value="1"/>
</dbReference>
<accession>A0A1Z5R2K1</accession>
<dbReference type="Pfam" id="PF07496">
    <property type="entry name" value="zf-CW"/>
    <property type="match status" value="1"/>
</dbReference>
<dbReference type="GO" id="GO:0003677">
    <property type="term" value="F:DNA binding"/>
    <property type="evidence" value="ECO:0007669"/>
    <property type="project" value="UniProtKB-KW"/>
</dbReference>
<sequence>MEESVKQLNECATIYLSLRVLSLLSSLQGLSKHKTTSSSQTATGRSAKHRKRGSTEDSVGLYAVQCHKCYKWSTVPKEEFETLRENFTKDPWFCSRRPDCSCEDDADIEYDNSHIWVFDNPNIPKPPPGTERLVIMRSDYSEMDPYYVMPNGKHAKCAGDVDKFLEANPEYKNRMSASDFSFAPLKVVEETVPRNSGRKAAKAKKQKARHKSD</sequence>
<keyword evidence="6" id="KW-0238">DNA-binding</keyword>
<dbReference type="SUPFAM" id="SSF54171">
    <property type="entry name" value="DNA-binding domain"/>
    <property type="match status" value="1"/>
</dbReference>
<keyword evidence="13" id="KW-1185">Reference proteome</keyword>
<keyword evidence="5" id="KW-0805">Transcription regulation</keyword>
<dbReference type="EMBL" id="CM000768">
    <property type="protein sequence ID" value="OQU77970.1"/>
    <property type="molecule type" value="Genomic_DNA"/>
</dbReference>
<evidence type="ECO:0000256" key="1">
    <source>
        <dbReference type="ARBA" id="ARBA00004123"/>
    </source>
</evidence>
<dbReference type="OrthoDB" id="10072024at2759"/>
<dbReference type="InterPro" id="IPR001739">
    <property type="entry name" value="Methyl_CpG_DNA-bd"/>
</dbReference>
<dbReference type="AlphaFoldDB" id="A0A1Z5R2K1"/>
<keyword evidence="7" id="KW-0804">Transcription</keyword>